<evidence type="ECO:0000313" key="2">
    <source>
        <dbReference type="Proteomes" id="UP001287286"/>
    </source>
</evidence>
<reference evidence="1 2" key="1">
    <citation type="journal article" date="2024" name="Microbiol. Resour. Announc.">
        <title>Genome annotations for the ascomycete fungi Trichoderma harzianum, Trichoderma aggressivum, and Purpureocillium lilacinum.</title>
        <authorList>
            <person name="Beijen E.P.W."/>
            <person name="Ohm R.A."/>
        </authorList>
    </citation>
    <scope>NUCLEOTIDE SEQUENCE [LARGE SCALE GENOMIC DNA]</scope>
    <source>
        <strain evidence="1 2">CBS 150709</strain>
    </source>
</reference>
<dbReference type="SUPFAM" id="SSF52540">
    <property type="entry name" value="P-loop containing nucleoside triphosphate hydrolases"/>
    <property type="match status" value="1"/>
</dbReference>
<organism evidence="1 2">
    <name type="scientific">Purpureocillium lilacinum</name>
    <name type="common">Paecilomyces lilacinus</name>
    <dbReference type="NCBI Taxonomy" id="33203"/>
    <lineage>
        <taxon>Eukaryota</taxon>
        <taxon>Fungi</taxon>
        <taxon>Dikarya</taxon>
        <taxon>Ascomycota</taxon>
        <taxon>Pezizomycotina</taxon>
        <taxon>Sordariomycetes</taxon>
        <taxon>Hypocreomycetidae</taxon>
        <taxon>Hypocreales</taxon>
        <taxon>Ophiocordycipitaceae</taxon>
        <taxon>Purpureocillium</taxon>
    </lineage>
</organism>
<dbReference type="CDD" id="cd00882">
    <property type="entry name" value="Ras_like_GTPase"/>
    <property type="match status" value="1"/>
</dbReference>
<comment type="caution">
    <text evidence="1">The sequence shown here is derived from an EMBL/GenBank/DDBJ whole genome shotgun (WGS) entry which is preliminary data.</text>
</comment>
<keyword evidence="2" id="KW-1185">Reference proteome</keyword>
<dbReference type="Proteomes" id="UP001287286">
    <property type="component" value="Unassembled WGS sequence"/>
</dbReference>
<dbReference type="InterPro" id="IPR027417">
    <property type="entry name" value="P-loop_NTPase"/>
</dbReference>
<evidence type="ECO:0000313" key="1">
    <source>
        <dbReference type="EMBL" id="KAK4077188.1"/>
    </source>
</evidence>
<evidence type="ECO:0008006" key="3">
    <source>
        <dbReference type="Google" id="ProtNLM"/>
    </source>
</evidence>
<sequence length="288" mass="32431">MFACFEPLAYSISVVLSWLSRRVVSRRLSCLIIGELGVGKTSLINILMNEEPDAQYMPTVGVQRHDPPGRGYSLIEAPGSLPDAEIQRIKTASDYDLIIFLFRPDKISTAHYYRRFWTTPPSVPWRAALMLDRRGNVRSAGEDHRWYIPHQIKRQHHRAHFHAVGGANDNRLQAKWAVKSGGRAGCSNLCSHPWRPESREKRGRLCLKSLVPDTYSTDSLPVVHPEPFLILYLFLQGLVAPTEVPDSLVVIALPFFQAPDFFCERIDPVSDPLPGHLLVYAVLGSLAL</sequence>
<name>A0ABR0BHB3_PURLI</name>
<dbReference type="EMBL" id="JAWRVI010000106">
    <property type="protein sequence ID" value="KAK4077188.1"/>
    <property type="molecule type" value="Genomic_DNA"/>
</dbReference>
<protein>
    <recommendedName>
        <fullName evidence="3">G domain-containing protein</fullName>
    </recommendedName>
</protein>
<dbReference type="Gene3D" id="3.40.50.300">
    <property type="entry name" value="P-loop containing nucleotide triphosphate hydrolases"/>
    <property type="match status" value="1"/>
</dbReference>
<accession>A0ABR0BHB3</accession>
<proteinExistence type="predicted"/>
<gene>
    <name evidence="1" type="ORF">Purlil1_12461</name>
</gene>